<accession>A0A9Q1IBL6</accession>
<name>A0A9Q1IBL6_SYNKA</name>
<protein>
    <submittedName>
        <fullName evidence="2">Uncharacterized protein</fullName>
    </submittedName>
</protein>
<dbReference type="EMBL" id="JAINUF010000021">
    <property type="protein sequence ID" value="KAJ8334515.1"/>
    <property type="molecule type" value="Genomic_DNA"/>
</dbReference>
<feature type="compositionally biased region" description="Polar residues" evidence="1">
    <location>
        <begin position="45"/>
        <end position="61"/>
    </location>
</feature>
<gene>
    <name evidence="2" type="ORF">SKAU_G00401540</name>
</gene>
<sequence length="78" mass="8695">MYQRLLSWLSSGGVRLVSAKETRHAVAFCNAVKLSTSPVYFSQWPTSSDGGRWQEASQQPRSVAVRRHHHDDGAAPSR</sequence>
<reference evidence="2" key="1">
    <citation type="journal article" date="2023" name="Science">
        <title>Genome structures resolve the early diversification of teleost fishes.</title>
        <authorList>
            <person name="Parey E."/>
            <person name="Louis A."/>
            <person name="Montfort J."/>
            <person name="Bouchez O."/>
            <person name="Roques C."/>
            <person name="Iampietro C."/>
            <person name="Lluch J."/>
            <person name="Castinel A."/>
            <person name="Donnadieu C."/>
            <person name="Desvignes T."/>
            <person name="Floi Bucao C."/>
            <person name="Jouanno E."/>
            <person name="Wen M."/>
            <person name="Mejri S."/>
            <person name="Dirks R."/>
            <person name="Jansen H."/>
            <person name="Henkel C."/>
            <person name="Chen W.J."/>
            <person name="Zahm M."/>
            <person name="Cabau C."/>
            <person name="Klopp C."/>
            <person name="Thompson A.W."/>
            <person name="Robinson-Rechavi M."/>
            <person name="Braasch I."/>
            <person name="Lecointre G."/>
            <person name="Bobe J."/>
            <person name="Postlethwait J.H."/>
            <person name="Berthelot C."/>
            <person name="Roest Crollius H."/>
            <person name="Guiguen Y."/>
        </authorList>
    </citation>
    <scope>NUCLEOTIDE SEQUENCE</scope>
    <source>
        <strain evidence="2">WJC10195</strain>
    </source>
</reference>
<dbReference type="AlphaFoldDB" id="A0A9Q1IBL6"/>
<evidence type="ECO:0000313" key="3">
    <source>
        <dbReference type="Proteomes" id="UP001152622"/>
    </source>
</evidence>
<evidence type="ECO:0000256" key="1">
    <source>
        <dbReference type="SAM" id="MobiDB-lite"/>
    </source>
</evidence>
<keyword evidence="3" id="KW-1185">Reference proteome</keyword>
<proteinExistence type="predicted"/>
<organism evidence="2 3">
    <name type="scientific">Synaphobranchus kaupii</name>
    <name type="common">Kaup's arrowtooth eel</name>
    <dbReference type="NCBI Taxonomy" id="118154"/>
    <lineage>
        <taxon>Eukaryota</taxon>
        <taxon>Metazoa</taxon>
        <taxon>Chordata</taxon>
        <taxon>Craniata</taxon>
        <taxon>Vertebrata</taxon>
        <taxon>Euteleostomi</taxon>
        <taxon>Actinopterygii</taxon>
        <taxon>Neopterygii</taxon>
        <taxon>Teleostei</taxon>
        <taxon>Anguilliformes</taxon>
        <taxon>Synaphobranchidae</taxon>
        <taxon>Synaphobranchus</taxon>
    </lineage>
</organism>
<feature type="region of interest" description="Disordered" evidence="1">
    <location>
        <begin position="45"/>
        <end position="78"/>
    </location>
</feature>
<comment type="caution">
    <text evidence="2">The sequence shown here is derived from an EMBL/GenBank/DDBJ whole genome shotgun (WGS) entry which is preliminary data.</text>
</comment>
<dbReference type="Proteomes" id="UP001152622">
    <property type="component" value="Chromosome 21"/>
</dbReference>
<evidence type="ECO:0000313" key="2">
    <source>
        <dbReference type="EMBL" id="KAJ8334515.1"/>
    </source>
</evidence>